<feature type="compositionally biased region" description="Basic and acidic residues" evidence="2">
    <location>
        <begin position="165"/>
        <end position="174"/>
    </location>
</feature>
<reference evidence="3 4" key="1">
    <citation type="journal article" date="2012" name="Science">
        <title>The Paleozoic origin of enzymatic lignin decomposition reconstructed from 31 fungal genomes.</title>
        <authorList>
            <person name="Floudas D."/>
            <person name="Binder M."/>
            <person name="Riley R."/>
            <person name="Barry K."/>
            <person name="Blanchette R.A."/>
            <person name="Henrissat B."/>
            <person name="Martinez A.T."/>
            <person name="Otillar R."/>
            <person name="Spatafora J.W."/>
            <person name="Yadav J.S."/>
            <person name="Aerts A."/>
            <person name="Benoit I."/>
            <person name="Boyd A."/>
            <person name="Carlson A."/>
            <person name="Copeland A."/>
            <person name="Coutinho P.M."/>
            <person name="de Vries R.P."/>
            <person name="Ferreira P."/>
            <person name="Findley K."/>
            <person name="Foster B."/>
            <person name="Gaskell J."/>
            <person name="Glotzer D."/>
            <person name="Gorecki P."/>
            <person name="Heitman J."/>
            <person name="Hesse C."/>
            <person name="Hori C."/>
            <person name="Igarashi K."/>
            <person name="Jurgens J.A."/>
            <person name="Kallen N."/>
            <person name="Kersten P."/>
            <person name="Kohler A."/>
            <person name="Kuees U."/>
            <person name="Kumar T.K.A."/>
            <person name="Kuo A."/>
            <person name="LaButti K."/>
            <person name="Larrondo L.F."/>
            <person name="Lindquist E."/>
            <person name="Ling A."/>
            <person name="Lombard V."/>
            <person name="Lucas S."/>
            <person name="Lundell T."/>
            <person name="Martin R."/>
            <person name="McLaughlin D.J."/>
            <person name="Morgenstern I."/>
            <person name="Morin E."/>
            <person name="Murat C."/>
            <person name="Nagy L.G."/>
            <person name="Nolan M."/>
            <person name="Ohm R.A."/>
            <person name="Patyshakuliyeva A."/>
            <person name="Rokas A."/>
            <person name="Ruiz-Duenas F.J."/>
            <person name="Sabat G."/>
            <person name="Salamov A."/>
            <person name="Samejima M."/>
            <person name="Schmutz J."/>
            <person name="Slot J.C."/>
            <person name="St John F."/>
            <person name="Stenlid J."/>
            <person name="Sun H."/>
            <person name="Sun S."/>
            <person name="Syed K."/>
            <person name="Tsang A."/>
            <person name="Wiebenga A."/>
            <person name="Young D."/>
            <person name="Pisabarro A."/>
            <person name="Eastwood D.C."/>
            <person name="Martin F."/>
            <person name="Cullen D."/>
            <person name="Grigoriev I.V."/>
            <person name="Hibbett D.S."/>
        </authorList>
    </citation>
    <scope>NUCLEOTIDE SEQUENCE</scope>
    <source>
        <strain evidence="4">FP-58527</strain>
    </source>
</reference>
<dbReference type="HOGENOM" id="CLU_618251_0_0_1"/>
<name>S8ECJ3_FOMSC</name>
<evidence type="ECO:0000313" key="3">
    <source>
        <dbReference type="EMBL" id="EPT02328.1"/>
    </source>
</evidence>
<feature type="coiled-coil region" evidence="1">
    <location>
        <begin position="98"/>
        <end position="132"/>
    </location>
</feature>
<dbReference type="EMBL" id="KE504136">
    <property type="protein sequence ID" value="EPT02328.1"/>
    <property type="molecule type" value="Genomic_DNA"/>
</dbReference>
<feature type="compositionally biased region" description="Low complexity" evidence="2">
    <location>
        <begin position="192"/>
        <end position="201"/>
    </location>
</feature>
<evidence type="ECO:0000256" key="1">
    <source>
        <dbReference type="SAM" id="Coils"/>
    </source>
</evidence>
<evidence type="ECO:0000313" key="4">
    <source>
        <dbReference type="Proteomes" id="UP000015241"/>
    </source>
</evidence>
<sequence>MPSSDGTDSDESASASNEIIRTLGKEVRRLKASLRSSEVRAHALQASHEDLQAKYDDVVADGHALEVDYRGLQIKYDDLVATGSGPSRTAHDTLLETHADLEAKAAALGEENARLRGQLDSIRSVIKDEEDEPCIPTAGNVKSLQARMAELVTERQPQIEIEENLKAEEAEAPARHTPPLEVEGSRSDDASSESGSSGSASDSDEETGSSDSDSNDGDASAKSEGHDSVVKFLRDEVEDANWQLQQRIDLRLPCAPNVNPHWGDLRKTMTDPRSLDLWWTCRHGEVIWSRRQPGKCIIILPAQWYRAAGVIPATYEKQYTVGQLRSLFSNQFNVWYYRGTFRCAKVLTVHYASLKELIRAPTYTMRELLRKTGRGPPSERWDVEDLYQTGEFQVRCMCLEKVGHDDALFSAIESFNEVVKNSSQKRPWQSEEGGPEEKKQRLT</sequence>
<proteinExistence type="predicted"/>
<dbReference type="InParanoid" id="S8ECJ3"/>
<feature type="region of interest" description="Disordered" evidence="2">
    <location>
        <begin position="165"/>
        <end position="226"/>
    </location>
</feature>
<keyword evidence="4" id="KW-1185">Reference proteome</keyword>
<feature type="region of interest" description="Disordered" evidence="2">
    <location>
        <begin position="422"/>
        <end position="443"/>
    </location>
</feature>
<dbReference type="AlphaFoldDB" id="S8ECJ3"/>
<dbReference type="Proteomes" id="UP000015241">
    <property type="component" value="Unassembled WGS sequence"/>
</dbReference>
<feature type="compositionally biased region" description="Acidic residues" evidence="2">
    <location>
        <begin position="202"/>
        <end position="216"/>
    </location>
</feature>
<evidence type="ECO:0000256" key="2">
    <source>
        <dbReference type="SAM" id="MobiDB-lite"/>
    </source>
</evidence>
<accession>S8ECJ3</accession>
<gene>
    <name evidence="3" type="ORF">FOMPIDRAFT_99577</name>
</gene>
<keyword evidence="1" id="KW-0175">Coiled coil</keyword>
<organism evidence="3 4">
    <name type="scientific">Fomitopsis schrenkii</name>
    <name type="common">Brown rot fungus</name>
    <dbReference type="NCBI Taxonomy" id="2126942"/>
    <lineage>
        <taxon>Eukaryota</taxon>
        <taxon>Fungi</taxon>
        <taxon>Dikarya</taxon>
        <taxon>Basidiomycota</taxon>
        <taxon>Agaricomycotina</taxon>
        <taxon>Agaricomycetes</taxon>
        <taxon>Polyporales</taxon>
        <taxon>Fomitopsis</taxon>
    </lineage>
</organism>
<protein>
    <submittedName>
        <fullName evidence="3">Uncharacterized protein</fullName>
    </submittedName>
</protein>
<dbReference type="OrthoDB" id="10531168at2759"/>